<keyword evidence="2" id="KW-0479">Metal-binding</keyword>
<evidence type="ECO:0000259" key="4">
    <source>
        <dbReference type="Pfam" id="PF13359"/>
    </source>
</evidence>
<organism evidence="6 7">
    <name type="scientific">Actinocorallia libanotica</name>
    <dbReference type="NCBI Taxonomy" id="46162"/>
    <lineage>
        <taxon>Bacteria</taxon>
        <taxon>Bacillati</taxon>
        <taxon>Actinomycetota</taxon>
        <taxon>Actinomycetes</taxon>
        <taxon>Streptosporangiales</taxon>
        <taxon>Thermomonosporaceae</taxon>
        <taxon>Actinocorallia</taxon>
    </lineage>
</organism>
<dbReference type="RefSeq" id="WP_344242494.1">
    <property type="nucleotide sequence ID" value="NZ_BAAAHH010000017.1"/>
</dbReference>
<dbReference type="Pfam" id="PF13359">
    <property type="entry name" value="DDE_Tnp_4"/>
    <property type="match status" value="1"/>
</dbReference>
<dbReference type="Proteomes" id="UP001500665">
    <property type="component" value="Unassembled WGS sequence"/>
</dbReference>
<dbReference type="EMBL" id="BAAAHH010000017">
    <property type="protein sequence ID" value="GAA0955791.1"/>
    <property type="molecule type" value="Genomic_DNA"/>
</dbReference>
<protein>
    <submittedName>
        <fullName evidence="6">Transposase family protein</fullName>
    </submittedName>
</protein>
<feature type="domain" description="Transposase Helix-turn-helix" evidence="5">
    <location>
        <begin position="35"/>
        <end position="84"/>
    </location>
</feature>
<evidence type="ECO:0000256" key="3">
    <source>
        <dbReference type="SAM" id="MobiDB-lite"/>
    </source>
</evidence>
<name>A0ABP4BZ68_9ACTN</name>
<feature type="region of interest" description="Disordered" evidence="3">
    <location>
        <begin position="195"/>
        <end position="217"/>
    </location>
</feature>
<proteinExistence type="predicted"/>
<evidence type="ECO:0000259" key="5">
    <source>
        <dbReference type="Pfam" id="PF13613"/>
    </source>
</evidence>
<comment type="caution">
    <text evidence="6">The sequence shown here is derived from an EMBL/GenBank/DDBJ whole genome shotgun (WGS) entry which is preliminary data.</text>
</comment>
<keyword evidence="7" id="KW-1185">Reference proteome</keyword>
<evidence type="ECO:0000313" key="6">
    <source>
        <dbReference type="EMBL" id="GAA0955791.1"/>
    </source>
</evidence>
<comment type="cofactor">
    <cofactor evidence="1">
        <name>a divalent metal cation</name>
        <dbReference type="ChEBI" id="CHEBI:60240"/>
    </cofactor>
</comment>
<evidence type="ECO:0000256" key="2">
    <source>
        <dbReference type="ARBA" id="ARBA00022723"/>
    </source>
</evidence>
<reference evidence="7" key="1">
    <citation type="journal article" date="2019" name="Int. J. Syst. Evol. Microbiol.">
        <title>The Global Catalogue of Microorganisms (GCM) 10K type strain sequencing project: providing services to taxonomists for standard genome sequencing and annotation.</title>
        <authorList>
            <consortium name="The Broad Institute Genomics Platform"/>
            <consortium name="The Broad Institute Genome Sequencing Center for Infectious Disease"/>
            <person name="Wu L."/>
            <person name="Ma J."/>
        </authorList>
    </citation>
    <scope>NUCLEOTIDE SEQUENCE [LARGE SCALE GENOMIC DNA]</scope>
    <source>
        <strain evidence="7">JCM 10696</strain>
    </source>
</reference>
<feature type="domain" description="DDE Tnp4" evidence="4">
    <location>
        <begin position="104"/>
        <end position="251"/>
    </location>
</feature>
<evidence type="ECO:0000313" key="7">
    <source>
        <dbReference type="Proteomes" id="UP001500665"/>
    </source>
</evidence>
<dbReference type="InterPro" id="IPR027805">
    <property type="entry name" value="Transposase_HTH_dom"/>
</dbReference>
<dbReference type="InterPro" id="IPR027806">
    <property type="entry name" value="HARBI1_dom"/>
</dbReference>
<gene>
    <name evidence="6" type="ORF">GCM10009550_41140</name>
</gene>
<dbReference type="Pfam" id="PF13613">
    <property type="entry name" value="HTH_Tnp_4"/>
    <property type="match status" value="1"/>
</dbReference>
<accession>A0ABP4BZ68</accession>
<evidence type="ECO:0000256" key="1">
    <source>
        <dbReference type="ARBA" id="ARBA00001968"/>
    </source>
</evidence>
<sequence length="260" mass="28555">MLFYRAAVDVSRSTLNYVAAIVRRHCKAIGSSWRLLAPGRAALLVLVHLRKGETYPEVAAGFGVSTAMAWRYVQEVVMLLSARSPKRTQALRRAKKDGLGHLVLDSTLIRTDRVKTDRPYYSTKHRFHGVNIQVIAGPDGTILWTSGEMPGKTHDLTAARVWGILRELDKTGILTLADKAYQGSGAAVVLTPYKGKGKPAGQKQANRSHAKLRGPGERANAQLKSWRVLRRLRCSPCKAGHLVKAIAVLQNHRVAQAARG</sequence>